<dbReference type="EMBL" id="SBLB01000005">
    <property type="protein sequence ID" value="RYC68502.1"/>
    <property type="molecule type" value="Genomic_DNA"/>
</dbReference>
<dbReference type="RefSeq" id="WP_129603294.1">
    <property type="nucleotide sequence ID" value="NZ_SBLB01000005.1"/>
</dbReference>
<organism evidence="2 3">
    <name type="scientific">Spirosoma sordidisoli</name>
    <dbReference type="NCBI Taxonomy" id="2502893"/>
    <lineage>
        <taxon>Bacteria</taxon>
        <taxon>Pseudomonadati</taxon>
        <taxon>Bacteroidota</taxon>
        <taxon>Cytophagia</taxon>
        <taxon>Cytophagales</taxon>
        <taxon>Cytophagaceae</taxon>
        <taxon>Spirosoma</taxon>
    </lineage>
</organism>
<comment type="caution">
    <text evidence="2">The sequence shown here is derived from an EMBL/GenBank/DDBJ whole genome shotgun (WGS) entry which is preliminary data.</text>
</comment>
<keyword evidence="3" id="KW-1185">Reference proteome</keyword>
<evidence type="ECO:0000259" key="1">
    <source>
        <dbReference type="PROSITE" id="PS50042"/>
    </source>
</evidence>
<proteinExistence type="predicted"/>
<accession>A0A4Q2UIU1</accession>
<evidence type="ECO:0000313" key="2">
    <source>
        <dbReference type="EMBL" id="RYC68502.1"/>
    </source>
</evidence>
<dbReference type="InterPro" id="IPR018490">
    <property type="entry name" value="cNMP-bd_dom_sf"/>
</dbReference>
<dbReference type="CDD" id="cd00038">
    <property type="entry name" value="CAP_ED"/>
    <property type="match status" value="1"/>
</dbReference>
<dbReference type="InterPro" id="IPR000595">
    <property type="entry name" value="cNMP-bd_dom"/>
</dbReference>
<name>A0A4Q2UIU1_9BACT</name>
<dbReference type="Proteomes" id="UP000290407">
    <property type="component" value="Unassembled WGS sequence"/>
</dbReference>
<dbReference type="PROSITE" id="PS50042">
    <property type="entry name" value="CNMP_BINDING_3"/>
    <property type="match status" value="1"/>
</dbReference>
<evidence type="ECO:0000313" key="3">
    <source>
        <dbReference type="Proteomes" id="UP000290407"/>
    </source>
</evidence>
<dbReference type="SUPFAM" id="SSF51206">
    <property type="entry name" value="cAMP-binding domain-like"/>
    <property type="match status" value="1"/>
</dbReference>
<dbReference type="Gene3D" id="2.60.120.10">
    <property type="entry name" value="Jelly Rolls"/>
    <property type="match status" value="1"/>
</dbReference>
<feature type="domain" description="Cyclic nucleotide-binding" evidence="1">
    <location>
        <begin position="10"/>
        <end position="113"/>
    </location>
</feature>
<dbReference type="AlphaFoldDB" id="A0A4Q2UIU1"/>
<dbReference type="InterPro" id="IPR014710">
    <property type="entry name" value="RmlC-like_jellyroll"/>
</dbReference>
<protein>
    <submittedName>
        <fullName evidence="2">Crp/Fnr family transcriptional regulator</fullName>
    </submittedName>
</protein>
<sequence>MHPLRQFITGYTPLSESDWQSIEPCLVRQDVAKGHIILTEGRICRHLYFLESGLLRFFILKDGNDITKYFTDVPYVFTSQKSFTSQQPARESIEALENSVVWLMTYDDANRLLRLDAWSTFIRLLIQEVQHYTEAILEALQTETAERRYQQLLVERPHLVQRVPLKHLASYLGIAQPSLSRIRKNIR</sequence>
<gene>
    <name evidence="2" type="ORF">EQG79_19305</name>
</gene>
<dbReference type="Pfam" id="PF00027">
    <property type="entry name" value="cNMP_binding"/>
    <property type="match status" value="1"/>
</dbReference>
<reference evidence="2 3" key="1">
    <citation type="submission" date="2019-01" db="EMBL/GenBank/DDBJ databases">
        <title>Spirosoma flava sp. nov., a propanil-degrading bacterium isolated from herbicide-contaminated soil.</title>
        <authorList>
            <person name="Zhang L."/>
            <person name="Jiang J.-D."/>
        </authorList>
    </citation>
    <scope>NUCLEOTIDE SEQUENCE [LARGE SCALE GENOMIC DNA]</scope>
    <source>
        <strain evidence="2 3">TY50</strain>
    </source>
</reference>